<dbReference type="Pfam" id="PF02627">
    <property type="entry name" value="CMD"/>
    <property type="match status" value="1"/>
</dbReference>
<dbReference type="EMBL" id="MJIC01000009">
    <property type="protein sequence ID" value="OFI35628.1"/>
    <property type="molecule type" value="Genomic_DNA"/>
</dbReference>
<evidence type="ECO:0000313" key="3">
    <source>
        <dbReference type="Proteomes" id="UP000176037"/>
    </source>
</evidence>
<gene>
    <name evidence="2" type="ORF">BFC17_12805</name>
</gene>
<dbReference type="PANTHER" id="PTHR33570:SF9">
    <property type="entry name" value="BLL4600 PROTEIN"/>
    <property type="match status" value="1"/>
</dbReference>
<evidence type="ECO:0000313" key="2">
    <source>
        <dbReference type="EMBL" id="OFI35628.1"/>
    </source>
</evidence>
<name>A0A1E8FJ36_9ALTE</name>
<dbReference type="InterPro" id="IPR029032">
    <property type="entry name" value="AhpD-like"/>
</dbReference>
<dbReference type="Gene3D" id="1.20.1290.10">
    <property type="entry name" value="AhpD-like"/>
    <property type="match status" value="1"/>
</dbReference>
<accession>A0A1E8FJ36</accession>
<reference evidence="2 3" key="1">
    <citation type="submission" date="2016-09" db="EMBL/GenBank/DDBJ databases">
        <title>Alteromonas lipolytica, a new species isolated from sea water.</title>
        <authorList>
            <person name="Wu Y.-H."/>
            <person name="Cheng H."/>
            <person name="Xu X.-W."/>
        </authorList>
    </citation>
    <scope>NUCLEOTIDE SEQUENCE [LARGE SCALE GENOMIC DNA]</scope>
    <source>
        <strain evidence="2 3">JW12</strain>
    </source>
</reference>
<dbReference type="GO" id="GO:0051920">
    <property type="term" value="F:peroxiredoxin activity"/>
    <property type="evidence" value="ECO:0007669"/>
    <property type="project" value="InterPro"/>
</dbReference>
<evidence type="ECO:0000259" key="1">
    <source>
        <dbReference type="Pfam" id="PF02627"/>
    </source>
</evidence>
<dbReference type="Proteomes" id="UP000176037">
    <property type="component" value="Unassembled WGS sequence"/>
</dbReference>
<dbReference type="InterPro" id="IPR003779">
    <property type="entry name" value="CMD-like"/>
</dbReference>
<protein>
    <submittedName>
        <fullName evidence="2">Carboxymuconolactone decarboxylase</fullName>
    </submittedName>
</protein>
<dbReference type="PANTHER" id="PTHR33570">
    <property type="entry name" value="4-CARBOXYMUCONOLACTONE DECARBOXYLASE FAMILY PROTEIN"/>
    <property type="match status" value="1"/>
</dbReference>
<dbReference type="RefSeq" id="WP_070175372.1">
    <property type="nucleotide sequence ID" value="NZ_BMJR01000006.1"/>
</dbReference>
<keyword evidence="3" id="KW-1185">Reference proteome</keyword>
<dbReference type="InterPro" id="IPR052512">
    <property type="entry name" value="4CMD/NDH-1_regulator"/>
</dbReference>
<comment type="caution">
    <text evidence="2">The sequence shown here is derived from an EMBL/GenBank/DDBJ whole genome shotgun (WGS) entry which is preliminary data.</text>
</comment>
<dbReference type="SUPFAM" id="SSF69118">
    <property type="entry name" value="AhpD-like"/>
    <property type="match status" value="1"/>
</dbReference>
<organism evidence="2 3">
    <name type="scientific">Alteromonas lipolytica</name>
    <dbReference type="NCBI Taxonomy" id="1856405"/>
    <lineage>
        <taxon>Bacteria</taxon>
        <taxon>Pseudomonadati</taxon>
        <taxon>Pseudomonadota</taxon>
        <taxon>Gammaproteobacteria</taxon>
        <taxon>Alteromonadales</taxon>
        <taxon>Alteromonadaceae</taxon>
        <taxon>Alteromonas/Salinimonas group</taxon>
        <taxon>Alteromonas</taxon>
    </lineage>
</organism>
<dbReference type="STRING" id="1856405.BFC17_12805"/>
<sequence>MSDKPSGAQLLYGDIAPRLAGFSDNVLYKEVWGNDTLSPRDRSLITCAALVVLGRTEQMPVHFPKAMENGVSQEEMAEMITHLAFYAGWPTSVSAIQRLKEVVQE</sequence>
<proteinExistence type="predicted"/>
<feature type="domain" description="Carboxymuconolactone decarboxylase-like" evidence="1">
    <location>
        <begin position="23"/>
        <end position="100"/>
    </location>
</feature>
<dbReference type="OrthoDB" id="9801400at2"/>
<dbReference type="AlphaFoldDB" id="A0A1E8FJ36"/>